<sequence>MCTFTPSKCNTSLLSVTPKPKSKPKRIRIQLSRLHRLSRTKRATDNDEKSKQEMELKNLKLYMENMSILKDNEILRKKAIQLHQENLCLLLELQKKLSPLHHVQQSEIS</sequence>
<dbReference type="AlphaFoldDB" id="A0A124SD04"/>
<dbReference type="OMA" id="CVNSTEW"/>
<name>A0A124SD04_CYNCS</name>
<dbReference type="PANTHER" id="PTHR33601:SF21">
    <property type="entry name" value="PROTEIN LITTLE ZIPPER 1-LIKE"/>
    <property type="match status" value="1"/>
</dbReference>
<proteinExistence type="predicted"/>
<dbReference type="Proteomes" id="UP000243975">
    <property type="component" value="Unassembled WGS sequence"/>
</dbReference>
<protein>
    <submittedName>
        <fullName evidence="1">Uncharacterized protein</fullName>
    </submittedName>
</protein>
<evidence type="ECO:0000313" key="2">
    <source>
        <dbReference type="Proteomes" id="UP000243975"/>
    </source>
</evidence>
<accession>A0A124SD04</accession>
<dbReference type="EMBL" id="LEKV01004389">
    <property type="protein sequence ID" value="KVH95437.1"/>
    <property type="molecule type" value="Genomic_DNA"/>
</dbReference>
<comment type="caution">
    <text evidence="1">The sequence shown here is derived from an EMBL/GenBank/DDBJ whole genome shotgun (WGS) entry which is preliminary data.</text>
</comment>
<keyword evidence="2" id="KW-1185">Reference proteome</keyword>
<organism evidence="1 2">
    <name type="scientific">Cynara cardunculus var. scolymus</name>
    <name type="common">Globe artichoke</name>
    <name type="synonym">Cynara scolymus</name>
    <dbReference type="NCBI Taxonomy" id="59895"/>
    <lineage>
        <taxon>Eukaryota</taxon>
        <taxon>Viridiplantae</taxon>
        <taxon>Streptophyta</taxon>
        <taxon>Embryophyta</taxon>
        <taxon>Tracheophyta</taxon>
        <taxon>Spermatophyta</taxon>
        <taxon>Magnoliopsida</taxon>
        <taxon>eudicotyledons</taxon>
        <taxon>Gunneridae</taxon>
        <taxon>Pentapetalae</taxon>
        <taxon>asterids</taxon>
        <taxon>campanulids</taxon>
        <taxon>Asterales</taxon>
        <taxon>Asteraceae</taxon>
        <taxon>Carduoideae</taxon>
        <taxon>Cardueae</taxon>
        <taxon>Carduinae</taxon>
        <taxon>Cynara</taxon>
    </lineage>
</organism>
<dbReference type="STRING" id="59895.A0A124SD04"/>
<reference evidence="1 2" key="1">
    <citation type="journal article" date="2016" name="Sci. Rep.">
        <title>The genome sequence of the outbreeding globe artichoke constructed de novo incorporating a phase-aware low-pass sequencing strategy of F1 progeny.</title>
        <authorList>
            <person name="Scaglione D."/>
            <person name="Reyes-Chin-Wo S."/>
            <person name="Acquadro A."/>
            <person name="Froenicke L."/>
            <person name="Portis E."/>
            <person name="Beitel C."/>
            <person name="Tirone M."/>
            <person name="Mauro R."/>
            <person name="Lo Monaco A."/>
            <person name="Mauromicale G."/>
            <person name="Faccioli P."/>
            <person name="Cattivelli L."/>
            <person name="Rieseberg L."/>
            <person name="Michelmore R."/>
            <person name="Lanteri S."/>
        </authorList>
    </citation>
    <scope>NUCLEOTIDE SEQUENCE [LARGE SCALE GENOMIC DNA]</scope>
    <source>
        <strain evidence="1">2C</strain>
    </source>
</reference>
<dbReference type="Gramene" id="KVH95437">
    <property type="protein sequence ID" value="KVH95437"/>
    <property type="gene ID" value="Ccrd_002496"/>
</dbReference>
<evidence type="ECO:0000313" key="1">
    <source>
        <dbReference type="EMBL" id="KVH95437.1"/>
    </source>
</evidence>
<dbReference type="PANTHER" id="PTHR33601">
    <property type="entry name" value="PROTEIN LITTLE ZIPPER 4"/>
    <property type="match status" value="1"/>
</dbReference>
<dbReference type="InterPro" id="IPR039312">
    <property type="entry name" value="ZPR"/>
</dbReference>
<gene>
    <name evidence="1" type="ORF">Ccrd_002496</name>
</gene>